<dbReference type="Proteomes" id="UP000254701">
    <property type="component" value="Unassembled WGS sequence"/>
</dbReference>
<protein>
    <submittedName>
        <fullName evidence="2">Putative hydrolase</fullName>
    </submittedName>
</protein>
<dbReference type="InterPro" id="IPR036866">
    <property type="entry name" value="RibonucZ/Hydroxyglut_hydro"/>
</dbReference>
<accession>A0A380WPC6</accession>
<dbReference type="PANTHER" id="PTHR42663:SF6">
    <property type="entry name" value="HYDROLASE C777.06C-RELATED"/>
    <property type="match status" value="1"/>
</dbReference>
<dbReference type="SUPFAM" id="SSF56281">
    <property type="entry name" value="Metallo-hydrolase/oxidoreductase"/>
    <property type="match status" value="1"/>
</dbReference>
<dbReference type="SMART" id="SM00849">
    <property type="entry name" value="Lactamase_B"/>
    <property type="match status" value="1"/>
</dbReference>
<keyword evidence="2" id="KW-0378">Hydrolase</keyword>
<sequence length="272" mass="29686">MADVLRLTILGCGSSPGTPRITGDWGACDPTNPKNRRTRAAAMVERISDAGVTRVVIDTGPDFRAQMLAAGVRHIDGVVYTHPHADHIHGIDDLRGYVLERRSLVDIWADDFTLDRLKQAFGYCIETPPGSSYPPIVRPHIIAHDQPFVVTGEGGALTFLPLPQIHGDIVSLGFRVGPLAYCSDVSDFPEPTAALMTGLELLVVDALQHRQHVSHLSLSEALEWIVRLKPSKAVLTHMHVPLDYAAVQEATPAHVEPAYDGMTIEMPYPSAR</sequence>
<dbReference type="InterPro" id="IPR001279">
    <property type="entry name" value="Metallo-B-lactamas"/>
</dbReference>
<evidence type="ECO:0000259" key="1">
    <source>
        <dbReference type="SMART" id="SM00849"/>
    </source>
</evidence>
<dbReference type="Pfam" id="PF12706">
    <property type="entry name" value="Lactamase_B_2"/>
    <property type="match status" value="1"/>
</dbReference>
<dbReference type="PANTHER" id="PTHR42663">
    <property type="entry name" value="HYDROLASE C777.06C-RELATED-RELATED"/>
    <property type="match status" value="1"/>
</dbReference>
<dbReference type="RefSeq" id="WP_115732088.1">
    <property type="nucleotide sequence ID" value="NZ_BAAAVY010000002.1"/>
</dbReference>
<dbReference type="GO" id="GO:0016787">
    <property type="term" value="F:hydrolase activity"/>
    <property type="evidence" value="ECO:0007669"/>
    <property type="project" value="UniProtKB-KW"/>
</dbReference>
<evidence type="ECO:0000313" key="3">
    <source>
        <dbReference type="Proteomes" id="UP000254701"/>
    </source>
</evidence>
<dbReference type="Gene3D" id="3.60.15.10">
    <property type="entry name" value="Ribonuclease Z/Hydroxyacylglutathione hydrolase-like"/>
    <property type="match status" value="1"/>
</dbReference>
<dbReference type="AlphaFoldDB" id="A0A380WPC6"/>
<proteinExistence type="predicted"/>
<evidence type="ECO:0000313" key="2">
    <source>
        <dbReference type="EMBL" id="SUU90014.1"/>
    </source>
</evidence>
<organism evidence="2 3">
    <name type="scientific">Aminobacter aminovorans</name>
    <name type="common">Chelatobacter heintzii</name>
    <dbReference type="NCBI Taxonomy" id="83263"/>
    <lineage>
        <taxon>Bacteria</taxon>
        <taxon>Pseudomonadati</taxon>
        <taxon>Pseudomonadota</taxon>
        <taxon>Alphaproteobacteria</taxon>
        <taxon>Hyphomicrobiales</taxon>
        <taxon>Phyllobacteriaceae</taxon>
        <taxon>Aminobacter</taxon>
    </lineage>
</organism>
<dbReference type="EMBL" id="UFSM01000001">
    <property type="protein sequence ID" value="SUU90014.1"/>
    <property type="molecule type" value="Genomic_DNA"/>
</dbReference>
<name>A0A380WPC6_AMIAI</name>
<dbReference type="CDD" id="cd16279">
    <property type="entry name" value="metallo-hydrolase-like_MBL-fold"/>
    <property type="match status" value="1"/>
</dbReference>
<feature type="domain" description="Metallo-beta-lactamase" evidence="1">
    <location>
        <begin position="38"/>
        <end position="237"/>
    </location>
</feature>
<gene>
    <name evidence="2" type="ORF">NCTC10684_03258</name>
</gene>
<dbReference type="OrthoDB" id="9781189at2"/>
<reference evidence="2 3" key="1">
    <citation type="submission" date="2018-06" db="EMBL/GenBank/DDBJ databases">
        <authorList>
            <consortium name="Pathogen Informatics"/>
            <person name="Doyle S."/>
        </authorList>
    </citation>
    <scope>NUCLEOTIDE SEQUENCE [LARGE SCALE GENOMIC DNA]</scope>
    <source>
        <strain evidence="2 3">NCTC10684</strain>
    </source>
</reference>